<evidence type="ECO:0000313" key="2">
    <source>
        <dbReference type="EMBL" id="APT85048.1"/>
    </source>
</evidence>
<organism evidence="2 3">
    <name type="scientific">Corynebacterium aquilae DSM 44791</name>
    <dbReference type="NCBI Taxonomy" id="1431546"/>
    <lineage>
        <taxon>Bacteria</taxon>
        <taxon>Bacillati</taxon>
        <taxon>Actinomycetota</taxon>
        <taxon>Actinomycetes</taxon>
        <taxon>Mycobacteriales</taxon>
        <taxon>Corynebacteriaceae</taxon>
        <taxon>Corynebacterium</taxon>
    </lineage>
</organism>
<dbReference type="NCBIfam" id="TIGR02234">
    <property type="entry name" value="trp_oprn_chp"/>
    <property type="match status" value="1"/>
</dbReference>
<dbReference type="InterPro" id="IPR011746">
    <property type="entry name" value="Trp_synth-assoc_CHP"/>
</dbReference>
<dbReference type="Pfam" id="PF09534">
    <property type="entry name" value="Trp_oprn_chp"/>
    <property type="match status" value="1"/>
</dbReference>
<dbReference type="STRING" id="1431546.CAQU_08155"/>
<keyword evidence="1" id="KW-0812">Transmembrane</keyword>
<keyword evidence="1" id="KW-1133">Transmembrane helix</keyword>
<evidence type="ECO:0000256" key="1">
    <source>
        <dbReference type="SAM" id="Phobius"/>
    </source>
</evidence>
<dbReference type="EMBL" id="CP009245">
    <property type="protein sequence ID" value="APT85048.1"/>
    <property type="molecule type" value="Genomic_DNA"/>
</dbReference>
<evidence type="ECO:0008006" key="4">
    <source>
        <dbReference type="Google" id="ProtNLM"/>
    </source>
</evidence>
<reference evidence="2 3" key="1">
    <citation type="submission" date="2014-08" db="EMBL/GenBank/DDBJ databases">
        <title>Complete genome sequence of Corynebacterium aquilae S-613T(T) (=DSM 44791(T)), isolated from the choana of a healthy golden eagle.</title>
        <authorList>
            <person name="Ruckert C."/>
            <person name="Albersmeier A."/>
            <person name="Winkler A."/>
            <person name="Kalinowski J."/>
        </authorList>
    </citation>
    <scope>NUCLEOTIDE SEQUENCE [LARGE SCALE GENOMIC DNA]</scope>
    <source>
        <strain evidence="2 3">S-613</strain>
    </source>
</reference>
<feature type="transmembrane region" description="Helical" evidence="1">
    <location>
        <begin position="42"/>
        <end position="59"/>
    </location>
</feature>
<dbReference type="AlphaFoldDB" id="A0A1L7CGS3"/>
<dbReference type="KEGG" id="caqu:CAQU_08155"/>
<protein>
    <recommendedName>
        <fullName evidence="4">TIGR02234 family membrane protein</fullName>
    </recommendedName>
</protein>
<feature type="transmembrane region" description="Helical" evidence="1">
    <location>
        <begin position="66"/>
        <end position="87"/>
    </location>
</feature>
<dbReference type="Proteomes" id="UP000185478">
    <property type="component" value="Chromosome"/>
</dbReference>
<dbReference type="InterPro" id="IPR019051">
    <property type="entry name" value="Trp_biosyn_TM_oprn/chp"/>
</dbReference>
<proteinExistence type="predicted"/>
<name>A0A1L7CGS3_9CORY</name>
<keyword evidence="3" id="KW-1185">Reference proteome</keyword>
<gene>
    <name evidence="2" type="ORF">CAQU_08155</name>
</gene>
<accession>A0A1L7CGS3</accession>
<evidence type="ECO:0000313" key="3">
    <source>
        <dbReference type="Proteomes" id="UP000185478"/>
    </source>
</evidence>
<keyword evidence="1" id="KW-0472">Membrane</keyword>
<feature type="transmembrane region" description="Helical" evidence="1">
    <location>
        <begin position="130"/>
        <end position="148"/>
    </location>
</feature>
<sequence>MAVGGVVMWAAGRMDWMTVESFDDKSGTATHQLAGSTWSTELAALAFVVIVAAIAAFALRALGRRVVGGIAAVAAIAASWSPLAVVAGSPSLQRAQGLLTAGATTGQATQARISQWATVESISVHPTGPYLAFAGCAIALIGGLVVAVKPGTDSAKRNAYEATAARRERLSEDVAKIKQEKLTTGDAPRVMWDALDADIDPTA</sequence>